<dbReference type="CDD" id="cd07814">
    <property type="entry name" value="SRPBCC_CalC_Aha1-like"/>
    <property type="match status" value="1"/>
</dbReference>
<dbReference type="PATRIC" id="fig|1349767.4.peg.4198"/>
<evidence type="ECO:0000313" key="4">
    <source>
        <dbReference type="Proteomes" id="UP000027604"/>
    </source>
</evidence>
<accession>W0V666</accession>
<keyword evidence="4" id="KW-1185">Reference proteome</keyword>
<dbReference type="AlphaFoldDB" id="W0V666"/>
<gene>
    <name evidence="3" type="ORF">GJA_2454</name>
</gene>
<sequence length="170" mass="19229">MSTTTESSEEFVVTRILDAPRELVFKAWTEPERLERWWGPAGFVLSVLTLELEAGGVFHYGMRSADGHEMWGKFTYRDIAPPERIVSVLSFADREGHPVRHPMSPTWPLFTLNKLTLVEEDGKTVMTLRSVPLEASELERETFKQGHASMAIGFGATFGQLEAYLDTIRP</sequence>
<dbReference type="HOGENOM" id="CLU_108923_6_3_4"/>
<dbReference type="InterPro" id="IPR013538">
    <property type="entry name" value="ASHA1/2-like_C"/>
</dbReference>
<dbReference type="InterPro" id="IPR023393">
    <property type="entry name" value="START-like_dom_sf"/>
</dbReference>
<evidence type="ECO:0000256" key="1">
    <source>
        <dbReference type="ARBA" id="ARBA00006817"/>
    </source>
</evidence>
<protein>
    <submittedName>
        <fullName evidence="3">Activator of Hsp90 ATPase homolog 1-like family protein</fullName>
    </submittedName>
</protein>
<proteinExistence type="inferred from homology"/>
<comment type="similarity">
    <text evidence="1">Belongs to the AHA1 family.</text>
</comment>
<organism evidence="3 4">
    <name type="scientific">Janthinobacterium agaricidamnosum NBRC 102515 = DSM 9628</name>
    <dbReference type="NCBI Taxonomy" id="1349767"/>
    <lineage>
        <taxon>Bacteria</taxon>
        <taxon>Pseudomonadati</taxon>
        <taxon>Pseudomonadota</taxon>
        <taxon>Betaproteobacteria</taxon>
        <taxon>Burkholderiales</taxon>
        <taxon>Oxalobacteraceae</taxon>
        <taxon>Janthinobacterium</taxon>
    </lineage>
</organism>
<reference evidence="3" key="1">
    <citation type="journal article" date="2015" name="Genome Announc.">
        <title>Genome Sequence of Mushroom Soft-Rot Pathogen Janthinobacterium agaricidamnosum.</title>
        <authorList>
            <person name="Graupner K."/>
            <person name="Lackner G."/>
            <person name="Hertweck C."/>
        </authorList>
    </citation>
    <scope>NUCLEOTIDE SEQUENCE [LARGE SCALE GENOMIC DNA]</scope>
    <source>
        <strain evidence="3">DSM 9628</strain>
    </source>
</reference>
<dbReference type="STRING" id="1349767.GJA_2454"/>
<dbReference type="RefSeq" id="WP_038492220.1">
    <property type="nucleotide sequence ID" value="NZ_BCTH01000032.1"/>
</dbReference>
<dbReference type="EMBL" id="HG322949">
    <property type="protein sequence ID" value="CDG83085.1"/>
    <property type="molecule type" value="Genomic_DNA"/>
</dbReference>
<dbReference type="OrthoDB" id="9805228at2"/>
<dbReference type="Gene3D" id="3.30.530.20">
    <property type="match status" value="1"/>
</dbReference>
<evidence type="ECO:0000313" key="3">
    <source>
        <dbReference type="EMBL" id="CDG83085.1"/>
    </source>
</evidence>
<dbReference type="SUPFAM" id="SSF55961">
    <property type="entry name" value="Bet v1-like"/>
    <property type="match status" value="1"/>
</dbReference>
<dbReference type="Pfam" id="PF08327">
    <property type="entry name" value="AHSA1"/>
    <property type="match status" value="1"/>
</dbReference>
<evidence type="ECO:0000259" key="2">
    <source>
        <dbReference type="Pfam" id="PF08327"/>
    </source>
</evidence>
<dbReference type="Proteomes" id="UP000027604">
    <property type="component" value="Chromosome I"/>
</dbReference>
<dbReference type="KEGG" id="jag:GJA_2454"/>
<name>W0V666_9BURK</name>
<feature type="domain" description="Activator of Hsp90 ATPase homologue 1/2-like C-terminal" evidence="2">
    <location>
        <begin position="18"/>
        <end position="165"/>
    </location>
</feature>
<dbReference type="eggNOG" id="COG3832">
    <property type="taxonomic scope" value="Bacteria"/>
</dbReference>